<evidence type="ECO:0000256" key="1">
    <source>
        <dbReference type="ARBA" id="ARBA00006865"/>
    </source>
</evidence>
<proteinExistence type="inferred from homology"/>
<dbReference type="Gene3D" id="2.60.120.200">
    <property type="match status" value="1"/>
</dbReference>
<dbReference type="InterPro" id="IPR013320">
    <property type="entry name" value="ConA-like_dom_sf"/>
</dbReference>
<dbReference type="Pfam" id="PF00722">
    <property type="entry name" value="Glyco_hydro_16"/>
    <property type="match status" value="1"/>
</dbReference>
<dbReference type="PANTHER" id="PTHR10963:SF55">
    <property type="entry name" value="GLYCOSIDE HYDROLASE FAMILY 16 PROTEIN"/>
    <property type="match status" value="1"/>
</dbReference>
<dbReference type="InterPro" id="IPR050546">
    <property type="entry name" value="Glycosyl_Hydrlase_16"/>
</dbReference>
<reference evidence="4" key="1">
    <citation type="journal article" date="2019" name="Int. J. Syst. Evol. Microbiol.">
        <title>The Global Catalogue of Microorganisms (GCM) 10K type strain sequencing project: providing services to taxonomists for standard genome sequencing and annotation.</title>
        <authorList>
            <consortium name="The Broad Institute Genomics Platform"/>
            <consortium name="The Broad Institute Genome Sequencing Center for Infectious Disease"/>
            <person name="Wu L."/>
            <person name="Ma J."/>
        </authorList>
    </citation>
    <scope>NUCLEOTIDE SEQUENCE [LARGE SCALE GENOMIC DNA]</scope>
    <source>
        <strain evidence="4">CECT 8551</strain>
    </source>
</reference>
<keyword evidence="4" id="KW-1185">Reference proteome</keyword>
<organism evidence="3 4">
    <name type="scientific">Belliella kenyensis</name>
    <dbReference type="NCBI Taxonomy" id="1472724"/>
    <lineage>
        <taxon>Bacteria</taxon>
        <taxon>Pseudomonadati</taxon>
        <taxon>Bacteroidota</taxon>
        <taxon>Cytophagia</taxon>
        <taxon>Cytophagales</taxon>
        <taxon>Cyclobacteriaceae</taxon>
        <taxon>Belliella</taxon>
    </lineage>
</organism>
<dbReference type="RefSeq" id="WP_241292267.1">
    <property type="nucleotide sequence ID" value="NZ_JAKZGR010000003.1"/>
</dbReference>
<sequence>MNLGCNSNKKVLTRRDLIWAEEFDYVGLPKAEHWVFEEGKVRNKESQYYTKERQENVYVRKGKLYITARKEDFPNSKYEKGSNDWRKSSPVSEYTSGSINTAGLFAWKYGRIEVRAKLPRGKGVWPAIWMLGDNFEDVAWPHSGEIDIMEHVGKDPKTIHGTVHFPKGDGELYASDGGQIEIENLSRKFHIYAIEWNEETISFFVNEQIYHVFEIDQAGIGEDNPFRRKHFLLLNLALGGSWPGPIDDSIFPQKFVIDYVRVYQ</sequence>
<evidence type="ECO:0000313" key="3">
    <source>
        <dbReference type="EMBL" id="MFC3975169.1"/>
    </source>
</evidence>
<dbReference type="PROSITE" id="PS51762">
    <property type="entry name" value="GH16_2"/>
    <property type="match status" value="1"/>
</dbReference>
<dbReference type="CDD" id="cd08023">
    <property type="entry name" value="GH16_laminarinase_like"/>
    <property type="match status" value="1"/>
</dbReference>
<name>A0ABV8EHU8_9BACT</name>
<accession>A0ABV8EHU8</accession>
<evidence type="ECO:0000259" key="2">
    <source>
        <dbReference type="PROSITE" id="PS51762"/>
    </source>
</evidence>
<dbReference type="InterPro" id="IPR000757">
    <property type="entry name" value="Beta-glucanase-like"/>
</dbReference>
<dbReference type="Proteomes" id="UP001595766">
    <property type="component" value="Unassembled WGS sequence"/>
</dbReference>
<dbReference type="PANTHER" id="PTHR10963">
    <property type="entry name" value="GLYCOSYL HYDROLASE-RELATED"/>
    <property type="match status" value="1"/>
</dbReference>
<dbReference type="EMBL" id="JBHSAV010000003">
    <property type="protein sequence ID" value="MFC3975169.1"/>
    <property type="molecule type" value="Genomic_DNA"/>
</dbReference>
<gene>
    <name evidence="3" type="ORF">ACFOUP_02150</name>
</gene>
<evidence type="ECO:0000313" key="4">
    <source>
        <dbReference type="Proteomes" id="UP001595766"/>
    </source>
</evidence>
<protein>
    <submittedName>
        <fullName evidence="3">Family 16 glycosylhydrolase</fullName>
    </submittedName>
</protein>
<dbReference type="SUPFAM" id="SSF49899">
    <property type="entry name" value="Concanavalin A-like lectins/glucanases"/>
    <property type="match status" value="1"/>
</dbReference>
<feature type="domain" description="GH16" evidence="2">
    <location>
        <begin position="23"/>
        <end position="264"/>
    </location>
</feature>
<comment type="caution">
    <text evidence="3">The sequence shown here is derived from an EMBL/GenBank/DDBJ whole genome shotgun (WGS) entry which is preliminary data.</text>
</comment>
<comment type="similarity">
    <text evidence="1">Belongs to the glycosyl hydrolase 16 family.</text>
</comment>